<feature type="compositionally biased region" description="Polar residues" evidence="1">
    <location>
        <begin position="451"/>
        <end position="460"/>
    </location>
</feature>
<feature type="region of interest" description="Disordered" evidence="1">
    <location>
        <begin position="1"/>
        <end position="94"/>
    </location>
</feature>
<feature type="region of interest" description="Disordered" evidence="1">
    <location>
        <begin position="1191"/>
        <end position="1225"/>
    </location>
</feature>
<feature type="compositionally biased region" description="Polar residues" evidence="1">
    <location>
        <begin position="1"/>
        <end position="12"/>
    </location>
</feature>
<organism evidence="2 3">
    <name type="scientific">Chlamydomonas incerta</name>
    <dbReference type="NCBI Taxonomy" id="51695"/>
    <lineage>
        <taxon>Eukaryota</taxon>
        <taxon>Viridiplantae</taxon>
        <taxon>Chlorophyta</taxon>
        <taxon>core chlorophytes</taxon>
        <taxon>Chlorophyceae</taxon>
        <taxon>CS clade</taxon>
        <taxon>Chlamydomonadales</taxon>
        <taxon>Chlamydomonadaceae</taxon>
        <taxon>Chlamydomonas</taxon>
    </lineage>
</organism>
<comment type="caution">
    <text evidence="2">The sequence shown here is derived from an EMBL/GenBank/DDBJ whole genome shotgun (WGS) entry which is preliminary data.</text>
</comment>
<name>A0A835SUP6_CHLIN</name>
<gene>
    <name evidence="2" type="ORF">HXX76_008043</name>
</gene>
<accession>A0A835SUP6</accession>
<feature type="compositionally biased region" description="Pro residues" evidence="1">
    <location>
        <begin position="162"/>
        <end position="172"/>
    </location>
</feature>
<feature type="region of interest" description="Disordered" evidence="1">
    <location>
        <begin position="620"/>
        <end position="647"/>
    </location>
</feature>
<feature type="compositionally biased region" description="Basic and acidic residues" evidence="1">
    <location>
        <begin position="60"/>
        <end position="73"/>
    </location>
</feature>
<dbReference type="OrthoDB" id="10676541at2759"/>
<feature type="compositionally biased region" description="Polar residues" evidence="1">
    <location>
        <begin position="199"/>
        <end position="213"/>
    </location>
</feature>
<dbReference type="Proteomes" id="UP000650467">
    <property type="component" value="Unassembled WGS sequence"/>
</dbReference>
<proteinExistence type="predicted"/>
<protein>
    <submittedName>
        <fullName evidence="2">Uncharacterized protein</fullName>
    </submittedName>
</protein>
<feature type="compositionally biased region" description="Pro residues" evidence="1">
    <location>
        <begin position="123"/>
        <end position="134"/>
    </location>
</feature>
<evidence type="ECO:0000256" key="1">
    <source>
        <dbReference type="SAM" id="MobiDB-lite"/>
    </source>
</evidence>
<evidence type="ECO:0000313" key="2">
    <source>
        <dbReference type="EMBL" id="KAG2433672.1"/>
    </source>
</evidence>
<feature type="compositionally biased region" description="Low complexity" evidence="1">
    <location>
        <begin position="1191"/>
        <end position="1208"/>
    </location>
</feature>
<feature type="compositionally biased region" description="Low complexity" evidence="1">
    <location>
        <begin position="428"/>
        <end position="437"/>
    </location>
</feature>
<dbReference type="EMBL" id="JAEHOC010000018">
    <property type="protein sequence ID" value="KAG2433672.1"/>
    <property type="molecule type" value="Genomic_DNA"/>
</dbReference>
<feature type="region of interest" description="Disordered" evidence="1">
    <location>
        <begin position="115"/>
        <end position="220"/>
    </location>
</feature>
<keyword evidence="3" id="KW-1185">Reference proteome</keyword>
<feature type="region of interest" description="Disordered" evidence="1">
    <location>
        <begin position="419"/>
        <end position="516"/>
    </location>
</feature>
<reference evidence="2" key="1">
    <citation type="journal article" date="2020" name="bioRxiv">
        <title>Comparative genomics of Chlamydomonas.</title>
        <authorList>
            <person name="Craig R.J."/>
            <person name="Hasan A.R."/>
            <person name="Ness R.W."/>
            <person name="Keightley P.D."/>
        </authorList>
    </citation>
    <scope>NUCLEOTIDE SEQUENCE</scope>
    <source>
        <strain evidence="2">SAG 7.73</strain>
    </source>
</reference>
<evidence type="ECO:0000313" key="3">
    <source>
        <dbReference type="Proteomes" id="UP000650467"/>
    </source>
</evidence>
<feature type="compositionally biased region" description="Low complexity" evidence="1">
    <location>
        <begin position="626"/>
        <end position="642"/>
    </location>
</feature>
<sequence length="1985" mass="198137">MVPQTPYQSSAQVEHARSGADETPIVSSSAAVPGLARPSNEPAAQQSDPESDCAPPAPSREIRYEPVAERVEPSARGGQAVEPPPKLGSATSASVALLSSKAPAPAAEAFAAYTAAAAGSDQPPAPAPDVPPPEQMQGRASADGTLEGSAEPGSCGPCQLQPAPPLLPPTPPSSSEADSTPPPAAQGHEQTQPPPPPQSDATASTAMPQPQSEASAAAGVSVAQLPAAEATEASRSPAALVATSSKLQAAASPCASADASPHAGRDVCTAGAGAAASSSSLNSLTPELLLRVVQAAAGLTVAEQNASATAARAAGCTLLSLQAEAGDVAPGFTRHQAPGDLALEMAGCSPAAGAAGPLRSHCLGVAGASRELRAAMQQLLSCPKDAAAVLHARDGAAACAAAVIGWPELRRSLLGNVPPARPQMLTQPAAAAPSPSSGNTPGALQAPPRRASSTQHQAQDGNLAEDAASARGGGGARVPPGSDDSSPLRAGGPAAEPSPLPHPLQLRSSASQQAAAQAAAQAAGGIAAEAQLVPGPAVPSAGSSSNVVAGSRRSRRAAMRSSGASAEVDAWAHAAADKLLALAAELAELQGVPAWAHVAGLALAVKEHRLDCLRRAAQRRQEARSQRGQQQQGDQAAGGWQRPRQPNPEADALLALSCRLASAPLLVSPAGSTSTSSAASGNAGDASWPRYTSHLMAAAQSGDVRLLQALLGPPLPRLSSELPTPVRRGPRAAAEAALTAGLRRPQGPTVALLRPRRPLSARPWLPVAQQVLVVALGEAVAMRRLEAAALLVLQYGAPPDMQAAEAGRRRVALVALLGPAVVAAGPGHEGGVKPALTWRRLQEAVDGNQPDWTELCLAADVWRRRKLPLSAVPRQDILNRHWPGCAAAAADVVAAAQAAGPAGLSDALSEAVAEAVAEVEALHGREEAGSMLRRVAASGHARSGATARVLLRYLWTNMQCAVLLGSALAVAVHGSAVEALAEVTPRGALHSLAARALVAAGAGEQRATALERARVLLRVLLREAAEEGGGGGGHTEAQLDPAAAAAPLAGLQRQRRRLLDTLPRELADLLEAAVVGAARDGRADVVRVLLLQEQEQEGASAPPLTQESLGRVLAAAADSPPGPAGVEVVRLVARAAAAAAPASQRLQVAALLGAALTAAAERRRVDVATTLITAAATHLYAPALCGAEQQQQQHPAAAANGVSSASSATHEGGGSGNSSTSNSGTAAGALDAAARGVVAPALLRALQAGAADALATVIAAAVAASDVASTEAAAVAPGQQQHSPDAAGPAAVWRCYGLLAAALSELDATPGPTWRPAAGDAALALLATPPPQPLSPSASCCGVQPGLIAASAAFTSAATTAATASDADCPARSWLSCPASQQCVQYQCPLCCWYTPDGLAVVAGAAAATDRYVCGMMAVSAAQEAQAQAEERVRARAAAMHALLVVGRARPVRWQALDAAGSGGGSGGSGGVEEGHAHCGREAECGHVSQRVLDRLLLELSLWAVGCCSRGGGGGVDERAPRECGSSAGTTEDCQGCRYRRRHHAQPPLSTQSARTLLSVLAGGRAPASAHGGGAGVSDGSGGAGGLLAAGGLRPSPAALVAVVELVCSETAELIAGCCAATAGEQGAFVVLAPSHVLAHAGAAVPAAAAAAGRPAGALGPNIPPRALPHPLPRALRATVAAASVRQRQQRMAAVLGALLPPPHALITAPQGLTSSLHPAPTATAGVQGDLPCARSGIHQQQQVRPELAGCCYPLPTGALDDAAAAAVAAGSAEVVEALLAAAPLSPGGLCQVLRAVGQLARSGAGAAAAGDAAAAGASPAAVMSAVAVLAAVRRRYAVPQAVLDWLLSEAADAAAAAAAEPAAAGRGGGRVQGGGSAMGAVWLWRRAGASPWPWLLARGGRPEQPQQAQLQRLDQQQGQRRAHALRTVAAQLAVDGALRPLLWPREQVLWAGARLSGLVGGWAAAAREAGTAVEAWREARWGWL</sequence>